<feature type="compositionally biased region" description="Low complexity" evidence="1">
    <location>
        <begin position="571"/>
        <end position="586"/>
    </location>
</feature>
<feature type="compositionally biased region" description="Low complexity" evidence="1">
    <location>
        <begin position="884"/>
        <end position="897"/>
    </location>
</feature>
<feature type="compositionally biased region" description="Low complexity" evidence="1">
    <location>
        <begin position="276"/>
        <end position="298"/>
    </location>
</feature>
<sequence>MSRSQLSIDLEDFLGYQAPVPTDAFVIGIRPRAPLQRWPKRACDDNGSDFSDLSSWPNSVVAPIGVCSRRRPRELPYEPQEDPEAQRRALVARPRRPHSSESRVTVIKGEDSANSETSTLGTNADDAELQRRGGPRRRLEANRDQLSREFSEAQNMERQQQQLIAMLTSRLDDMDARFQSQVTELTAKLEEVNVNVGEKYDSIYSKMSETMVARAAEVSRLEQELRALKTSNAEEFKSCRDSIVACRADLAKLEGRLEGVLSRPPPPSVVAPPSPSLTSPSSVPSAQPSSSPSAFKPSGGAFGGLSSFSAAVPSGNASSSSPPFPTAATVGAGLGSGISTTTRNGFGASSFDAKTAESAPTATGAPNPTADDAAALTKSTSTKAVALESPFAAQSVDASKSSNPFSFEGSLNRSAVAATKLQEAASDNPATSISMGTFGGVGRTFPAAANAALSAGEVKPSVFGGSVAGASQGAGAPAPSGTTSIGFSFQTKAAAPPAQGTSATTNGFGVATASPATPRPSPFSFNTAGVTAVSMTAGGNPFMPATSDSSGPTPSPFGCAPMSQQAPPPANGGASAASAPATATSSFDLSNPSARAPASSGGHSGSRRSSSGRGFGGVAFPASTTPSTGVQMTPAASFSFGTTQAHEPSAPPVAFTSAVGASSASSTVPTSGPSSSGTAPAFGLNTAGNSGSNTSGGGTGAFGSSAFPSTGAFPFSSTTSGPTPFGGPFGGGGSGALTPACAAPAFGGSSNGASSSSFSFGGAPTTATRDTAGALGTNVNQPKPPVSAPFGGGGFNTNTNAFGAAADPKAASPNAFSGPSSAAGAGGSSSMVGGSGGGVGSNPVSGSAASTPFGASMNINNNASNSVFGSGGGGAAGAFGGEAFGAAPARGPAPVFGSSPAGESGPSRSAFGAAPPAFSQPLSSSPVFGGGAAATGVRGGSSHGTSILGSSSRKKAPRRY</sequence>
<feature type="region of interest" description="Disordered" evidence="1">
    <location>
        <begin position="809"/>
        <end position="845"/>
    </location>
</feature>
<organism evidence="2 3">
    <name type="scientific">Leishmania shawi</name>
    <dbReference type="NCBI Taxonomy" id="5680"/>
    <lineage>
        <taxon>Eukaryota</taxon>
        <taxon>Discoba</taxon>
        <taxon>Euglenozoa</taxon>
        <taxon>Kinetoplastea</taxon>
        <taxon>Metakinetoplastina</taxon>
        <taxon>Trypanosomatida</taxon>
        <taxon>Trypanosomatidae</taxon>
        <taxon>Leishmaniinae</taxon>
        <taxon>Leishmania</taxon>
        <taxon>Leishmania guyanensis species complex</taxon>
    </lineage>
</organism>
<feature type="region of interest" description="Disordered" evidence="1">
    <location>
        <begin position="349"/>
        <end position="373"/>
    </location>
</feature>
<feature type="compositionally biased region" description="Low complexity" evidence="1">
    <location>
        <begin position="753"/>
        <end position="763"/>
    </location>
</feature>
<accession>A0ABR3E049</accession>
<feature type="compositionally biased region" description="Polar residues" evidence="1">
    <location>
        <begin position="112"/>
        <end position="122"/>
    </location>
</feature>
<dbReference type="EMBL" id="JBAMZM010000033">
    <property type="protein sequence ID" value="KAL0498264.1"/>
    <property type="molecule type" value="Genomic_DNA"/>
</dbReference>
<evidence type="ECO:0000313" key="2">
    <source>
        <dbReference type="EMBL" id="KAL0498264.1"/>
    </source>
</evidence>
<name>A0ABR3E049_9TRYP</name>
<protein>
    <recommendedName>
        <fullName evidence="4">Nucleoporin NSP1-like C-terminal domain-containing protein</fullName>
    </recommendedName>
</protein>
<evidence type="ECO:0000313" key="3">
    <source>
        <dbReference type="Proteomes" id="UP001443563"/>
    </source>
</evidence>
<proteinExistence type="predicted"/>
<gene>
    <name evidence="2" type="ORF">Q4I29_006207</name>
</gene>
<feature type="compositionally biased region" description="Low complexity" evidence="1">
    <location>
        <begin position="359"/>
        <end position="373"/>
    </location>
</feature>
<feature type="region of interest" description="Disordered" evidence="1">
    <location>
        <begin position="491"/>
        <end position="523"/>
    </location>
</feature>
<feature type="compositionally biased region" description="Pro residues" evidence="1">
    <location>
        <begin position="263"/>
        <end position="275"/>
    </location>
</feature>
<feature type="region of interest" description="Disordered" evidence="1">
    <location>
        <begin position="879"/>
        <end position="960"/>
    </location>
</feature>
<keyword evidence="3" id="KW-1185">Reference proteome</keyword>
<feature type="region of interest" description="Disordered" evidence="1">
    <location>
        <begin position="259"/>
        <end position="298"/>
    </location>
</feature>
<feature type="compositionally biased region" description="Gly residues" evidence="1">
    <location>
        <begin position="928"/>
        <end position="942"/>
    </location>
</feature>
<reference evidence="2 3" key="1">
    <citation type="submission" date="2024-02" db="EMBL/GenBank/DDBJ databases">
        <title>FIRST GENOME SEQUENCES OF Leishmania (Viannia) shawi, Leishmania (Viannia) lindenbergi AND Leishmania (Viannia) utingensis.</title>
        <authorList>
            <person name="Resadore F."/>
            <person name="Custodio M.G.F."/>
            <person name="Boite M.C."/>
            <person name="Cupolillo E."/>
            <person name="Ferreira G.E.M."/>
        </authorList>
    </citation>
    <scope>NUCLEOTIDE SEQUENCE [LARGE SCALE GENOMIC DNA]</scope>
    <source>
        <strain evidence="2 3">MCEB/BR/1984/M8408</strain>
    </source>
</reference>
<feature type="region of interest" description="Disordered" evidence="1">
    <location>
        <begin position="541"/>
        <end position="630"/>
    </location>
</feature>
<feature type="region of interest" description="Disordered" evidence="1">
    <location>
        <begin position="663"/>
        <end position="702"/>
    </location>
</feature>
<evidence type="ECO:0008006" key="4">
    <source>
        <dbReference type="Google" id="ProtNLM"/>
    </source>
</evidence>
<comment type="caution">
    <text evidence="2">The sequence shown here is derived from an EMBL/GenBank/DDBJ whole genome shotgun (WGS) entry which is preliminary data.</text>
</comment>
<feature type="region of interest" description="Disordered" evidence="1">
    <location>
        <begin position="753"/>
        <end position="794"/>
    </location>
</feature>
<feature type="compositionally biased region" description="Low complexity" evidence="1">
    <location>
        <begin position="663"/>
        <end position="693"/>
    </location>
</feature>
<evidence type="ECO:0000256" key="1">
    <source>
        <dbReference type="SAM" id="MobiDB-lite"/>
    </source>
</evidence>
<feature type="compositionally biased region" description="Low complexity" evidence="1">
    <location>
        <begin position="809"/>
        <end position="832"/>
    </location>
</feature>
<feature type="region of interest" description="Disordered" evidence="1">
    <location>
        <begin position="74"/>
        <end position="139"/>
    </location>
</feature>
<dbReference type="Proteomes" id="UP001443563">
    <property type="component" value="Unassembled WGS sequence"/>
</dbReference>